<proteinExistence type="predicted"/>
<feature type="region of interest" description="Disordered" evidence="1">
    <location>
        <begin position="1"/>
        <end position="35"/>
    </location>
</feature>
<comment type="caution">
    <text evidence="2">The sequence shown here is derived from an EMBL/GenBank/DDBJ whole genome shotgun (WGS) entry which is preliminary data.</text>
</comment>
<protein>
    <submittedName>
        <fullName evidence="2">Uncharacterized protein</fullName>
    </submittedName>
</protein>
<gene>
    <name evidence="2" type="ORF">THAOC_25703</name>
</gene>
<feature type="region of interest" description="Disordered" evidence="1">
    <location>
        <begin position="47"/>
        <end position="75"/>
    </location>
</feature>
<feature type="compositionally biased region" description="Basic and acidic residues" evidence="1">
    <location>
        <begin position="112"/>
        <end position="123"/>
    </location>
</feature>
<evidence type="ECO:0000313" key="2">
    <source>
        <dbReference type="EMBL" id="EJK54650.1"/>
    </source>
</evidence>
<organism evidence="2 3">
    <name type="scientific">Thalassiosira oceanica</name>
    <name type="common">Marine diatom</name>
    <dbReference type="NCBI Taxonomy" id="159749"/>
    <lineage>
        <taxon>Eukaryota</taxon>
        <taxon>Sar</taxon>
        <taxon>Stramenopiles</taxon>
        <taxon>Ochrophyta</taxon>
        <taxon>Bacillariophyta</taxon>
        <taxon>Coscinodiscophyceae</taxon>
        <taxon>Thalassiosirophycidae</taxon>
        <taxon>Thalassiosirales</taxon>
        <taxon>Thalassiosiraceae</taxon>
        <taxon>Thalassiosira</taxon>
    </lineage>
</organism>
<dbReference type="AlphaFoldDB" id="K0RNJ4"/>
<accession>K0RNJ4</accession>
<reference evidence="2 3" key="1">
    <citation type="journal article" date="2012" name="Genome Biol.">
        <title>Genome and low-iron response of an oceanic diatom adapted to chronic iron limitation.</title>
        <authorList>
            <person name="Lommer M."/>
            <person name="Specht M."/>
            <person name="Roy A.S."/>
            <person name="Kraemer L."/>
            <person name="Andreson R."/>
            <person name="Gutowska M.A."/>
            <person name="Wolf J."/>
            <person name="Bergner S.V."/>
            <person name="Schilhabel M.B."/>
            <person name="Klostermeier U.C."/>
            <person name="Beiko R.G."/>
            <person name="Rosenstiel P."/>
            <person name="Hippler M."/>
            <person name="Laroche J."/>
        </authorList>
    </citation>
    <scope>NUCLEOTIDE SEQUENCE [LARGE SCALE GENOMIC DNA]</scope>
    <source>
        <strain evidence="2 3">CCMP1005</strain>
    </source>
</reference>
<dbReference type="Proteomes" id="UP000266841">
    <property type="component" value="Unassembled WGS sequence"/>
</dbReference>
<feature type="region of interest" description="Disordered" evidence="1">
    <location>
        <begin position="151"/>
        <end position="174"/>
    </location>
</feature>
<keyword evidence="3" id="KW-1185">Reference proteome</keyword>
<feature type="compositionally biased region" description="Basic and acidic residues" evidence="1">
    <location>
        <begin position="47"/>
        <end position="65"/>
    </location>
</feature>
<feature type="region of interest" description="Disordered" evidence="1">
    <location>
        <begin position="112"/>
        <end position="136"/>
    </location>
</feature>
<sequence length="174" mass="19223">MPARGGWPDSYDSACSNHGLRISRTPLRHGEKDREVRWLGSKPARVVEVDSRPLSKESSAFRRPPETAGGSARRPWQCRYDSVAAVRSGPIIIANAAKRCLGEACFVRTVGREREPPTQEKKARVPSSGHQGRPWRSSTLPIVVFAPLCRSSRRGPQSQEIIGMKTPPKGDETI</sequence>
<evidence type="ECO:0000256" key="1">
    <source>
        <dbReference type="SAM" id="MobiDB-lite"/>
    </source>
</evidence>
<evidence type="ECO:0000313" key="3">
    <source>
        <dbReference type="Proteomes" id="UP000266841"/>
    </source>
</evidence>
<name>K0RNJ4_THAOC</name>
<dbReference type="EMBL" id="AGNL01035497">
    <property type="protein sequence ID" value="EJK54650.1"/>
    <property type="molecule type" value="Genomic_DNA"/>
</dbReference>